<reference evidence="2 3" key="1">
    <citation type="journal article" date="2018" name="Mol. Biol. Evol.">
        <title>Broad Genomic Sampling Reveals a Smut Pathogenic Ancestry of the Fungal Clade Ustilaginomycotina.</title>
        <authorList>
            <person name="Kijpornyongpan T."/>
            <person name="Mondo S.J."/>
            <person name="Barry K."/>
            <person name="Sandor L."/>
            <person name="Lee J."/>
            <person name="Lipzen A."/>
            <person name="Pangilinan J."/>
            <person name="LaButti K."/>
            <person name="Hainaut M."/>
            <person name="Henrissat B."/>
            <person name="Grigoriev I.V."/>
            <person name="Spatafora J.W."/>
            <person name="Aime M.C."/>
        </authorList>
    </citation>
    <scope>NUCLEOTIDE SEQUENCE [LARGE SCALE GENOMIC DNA]</scope>
    <source>
        <strain evidence="2 3">MCA 3882</strain>
    </source>
</reference>
<dbReference type="AlphaFoldDB" id="A0A316V925"/>
<evidence type="ECO:0000313" key="2">
    <source>
        <dbReference type="EMBL" id="PWN33990.1"/>
    </source>
</evidence>
<feature type="chain" id="PRO_5016281774" evidence="1">
    <location>
        <begin position="25"/>
        <end position="96"/>
    </location>
</feature>
<dbReference type="EMBL" id="KZ819604">
    <property type="protein sequence ID" value="PWN33990.1"/>
    <property type="molecule type" value="Genomic_DNA"/>
</dbReference>
<sequence>MKQALFVASTGMLVLLANMPSTLSSDDCGKGGFISCEIACPSPGPGCESLGYDTSISICGCKCNRCSDGLYYSAWSPVPLTEEERKECPDVKYPCN</sequence>
<organism evidence="2 3">
    <name type="scientific">Meira miltonrushii</name>
    <dbReference type="NCBI Taxonomy" id="1280837"/>
    <lineage>
        <taxon>Eukaryota</taxon>
        <taxon>Fungi</taxon>
        <taxon>Dikarya</taxon>
        <taxon>Basidiomycota</taxon>
        <taxon>Ustilaginomycotina</taxon>
        <taxon>Exobasidiomycetes</taxon>
        <taxon>Exobasidiales</taxon>
        <taxon>Brachybasidiaceae</taxon>
        <taxon>Meira</taxon>
    </lineage>
</organism>
<feature type="signal peptide" evidence="1">
    <location>
        <begin position="1"/>
        <end position="24"/>
    </location>
</feature>
<accession>A0A316V925</accession>
<keyword evidence="1" id="KW-0732">Signal</keyword>
<name>A0A316V925_9BASI</name>
<dbReference type="Proteomes" id="UP000245771">
    <property type="component" value="Unassembled WGS sequence"/>
</dbReference>
<keyword evidence="3" id="KW-1185">Reference proteome</keyword>
<dbReference type="InParanoid" id="A0A316V925"/>
<evidence type="ECO:0000313" key="3">
    <source>
        <dbReference type="Proteomes" id="UP000245771"/>
    </source>
</evidence>
<protein>
    <submittedName>
        <fullName evidence="2">Uncharacterized protein</fullName>
    </submittedName>
</protein>
<dbReference type="RefSeq" id="XP_025354292.1">
    <property type="nucleotide sequence ID" value="XM_025499177.1"/>
</dbReference>
<gene>
    <name evidence="2" type="ORF">FA14DRAFT_161578</name>
</gene>
<dbReference type="GeneID" id="37020958"/>
<proteinExistence type="predicted"/>
<evidence type="ECO:0000256" key="1">
    <source>
        <dbReference type="SAM" id="SignalP"/>
    </source>
</evidence>